<dbReference type="RefSeq" id="WP_155324418.1">
    <property type="nucleotide sequence ID" value="NZ_AP021876.1"/>
</dbReference>
<organism evidence="1 2">
    <name type="scientific">Desulfosarcina ovata subsp. sediminis</name>
    <dbReference type="NCBI Taxonomy" id="885957"/>
    <lineage>
        <taxon>Bacteria</taxon>
        <taxon>Pseudomonadati</taxon>
        <taxon>Thermodesulfobacteriota</taxon>
        <taxon>Desulfobacteria</taxon>
        <taxon>Desulfobacterales</taxon>
        <taxon>Desulfosarcinaceae</taxon>
        <taxon>Desulfosarcina</taxon>
    </lineage>
</organism>
<dbReference type="Proteomes" id="UP000425960">
    <property type="component" value="Chromosome"/>
</dbReference>
<gene>
    <name evidence="1" type="ORF">DSCO28_50880</name>
</gene>
<proteinExistence type="predicted"/>
<evidence type="ECO:0000313" key="2">
    <source>
        <dbReference type="Proteomes" id="UP000425960"/>
    </source>
</evidence>
<dbReference type="AlphaFoldDB" id="A0A5K7ZW95"/>
<protein>
    <submittedName>
        <fullName evidence="1">Uncharacterized protein</fullName>
    </submittedName>
</protein>
<dbReference type="EMBL" id="AP021876">
    <property type="protein sequence ID" value="BBO84522.1"/>
    <property type="molecule type" value="Genomic_DNA"/>
</dbReference>
<dbReference type="KEGG" id="dov:DSCO28_50880"/>
<sequence>MGNLVIGVIDYNRHLSGVPVNIECEIFSLDTTTLSGHLELIDNVCADPIYFTVDHGVINRCIDAMKEKRSNVTAYREMTTNALGETKIKKFHVIGISNNP</sequence>
<evidence type="ECO:0000313" key="1">
    <source>
        <dbReference type="EMBL" id="BBO84522.1"/>
    </source>
</evidence>
<name>A0A5K7ZW95_9BACT</name>
<reference evidence="1 2" key="1">
    <citation type="submission" date="2019-11" db="EMBL/GenBank/DDBJ databases">
        <title>Comparative genomics of hydrocarbon-degrading Desulfosarcina strains.</title>
        <authorList>
            <person name="Watanabe M."/>
            <person name="Kojima H."/>
            <person name="Fukui M."/>
        </authorList>
    </citation>
    <scope>NUCLEOTIDE SEQUENCE [LARGE SCALE GENOMIC DNA]</scope>
    <source>
        <strain evidence="1 2">28bB2T</strain>
    </source>
</reference>
<accession>A0A5K7ZW95</accession>